<dbReference type="InterPro" id="IPR036388">
    <property type="entry name" value="WH-like_DNA-bd_sf"/>
</dbReference>
<organism evidence="1 2">
    <name type="scientific">Pendulispora brunnea</name>
    <dbReference type="NCBI Taxonomy" id="2905690"/>
    <lineage>
        <taxon>Bacteria</taxon>
        <taxon>Pseudomonadati</taxon>
        <taxon>Myxococcota</taxon>
        <taxon>Myxococcia</taxon>
        <taxon>Myxococcales</taxon>
        <taxon>Sorangiineae</taxon>
        <taxon>Pendulisporaceae</taxon>
        <taxon>Pendulispora</taxon>
    </lineage>
</organism>
<evidence type="ECO:0000313" key="1">
    <source>
        <dbReference type="EMBL" id="WXA95031.1"/>
    </source>
</evidence>
<dbReference type="InterPro" id="IPR013325">
    <property type="entry name" value="RNA_pol_sigma_r2"/>
</dbReference>
<dbReference type="SUPFAM" id="SSF88659">
    <property type="entry name" value="Sigma3 and sigma4 domains of RNA polymerase sigma factors"/>
    <property type="match status" value="1"/>
</dbReference>
<evidence type="ECO:0000313" key="2">
    <source>
        <dbReference type="Proteomes" id="UP001379533"/>
    </source>
</evidence>
<protein>
    <submittedName>
        <fullName evidence="1">Sigma-70 family RNA polymerase sigma factor</fullName>
    </submittedName>
</protein>
<gene>
    <name evidence="1" type="ORF">LZC95_52500</name>
</gene>
<sequence>MALERLDADLWNELIARHDRSVFLALLAMGLSPDRARDLAQRTWLTLMERHREGKLTSLELPGLAIRQAQFLARDEGRQQVRQRELLRGLAGPEGYEDEPRVLARADVRTVERALRACAPAARRIFLAVYEEPTAPHAEVARRLGISLQHLRQTLCDVRRALRTALEDGHD</sequence>
<name>A0ABZ2KF93_9BACT</name>
<dbReference type="EMBL" id="CP089982">
    <property type="protein sequence ID" value="WXA95031.1"/>
    <property type="molecule type" value="Genomic_DNA"/>
</dbReference>
<dbReference type="Gene3D" id="1.10.10.10">
    <property type="entry name" value="Winged helix-like DNA-binding domain superfamily/Winged helix DNA-binding domain"/>
    <property type="match status" value="1"/>
</dbReference>
<accession>A0ABZ2KF93</accession>
<dbReference type="Gene3D" id="1.10.1740.10">
    <property type="match status" value="1"/>
</dbReference>
<keyword evidence="2" id="KW-1185">Reference proteome</keyword>
<dbReference type="InterPro" id="IPR013324">
    <property type="entry name" value="RNA_pol_sigma_r3/r4-like"/>
</dbReference>
<reference evidence="1 2" key="1">
    <citation type="submission" date="2021-12" db="EMBL/GenBank/DDBJ databases">
        <title>Discovery of the Pendulisporaceae a myxobacterial family with distinct sporulation behavior and unique specialized metabolism.</title>
        <authorList>
            <person name="Garcia R."/>
            <person name="Popoff A."/>
            <person name="Bader C.D."/>
            <person name="Loehr J."/>
            <person name="Walesch S."/>
            <person name="Walt C."/>
            <person name="Boldt J."/>
            <person name="Bunk B."/>
            <person name="Haeckl F.J.F.P.J."/>
            <person name="Gunesch A.P."/>
            <person name="Birkelbach J."/>
            <person name="Nuebel U."/>
            <person name="Pietschmann T."/>
            <person name="Bach T."/>
            <person name="Mueller R."/>
        </authorList>
    </citation>
    <scope>NUCLEOTIDE SEQUENCE [LARGE SCALE GENOMIC DNA]</scope>
    <source>
        <strain evidence="1 2">MSr12523</strain>
    </source>
</reference>
<proteinExistence type="predicted"/>
<dbReference type="Proteomes" id="UP001379533">
    <property type="component" value="Chromosome"/>
</dbReference>
<dbReference type="RefSeq" id="WP_394845641.1">
    <property type="nucleotide sequence ID" value="NZ_CP089982.1"/>
</dbReference>
<dbReference type="SUPFAM" id="SSF88946">
    <property type="entry name" value="Sigma2 domain of RNA polymerase sigma factors"/>
    <property type="match status" value="1"/>
</dbReference>